<name>A0A6I4NDT7_9FLAO</name>
<feature type="domain" description="NAD glycohydrolase translocation F5/8 type C" evidence="1">
    <location>
        <begin position="60"/>
        <end position="213"/>
    </location>
</feature>
<organism evidence="2 3">
    <name type="scientific">Flavobacterium hydrocarbonoxydans</name>
    <dbReference type="NCBI Taxonomy" id="2683249"/>
    <lineage>
        <taxon>Bacteria</taxon>
        <taxon>Pseudomonadati</taxon>
        <taxon>Bacteroidota</taxon>
        <taxon>Flavobacteriia</taxon>
        <taxon>Flavobacteriales</taxon>
        <taxon>Flavobacteriaceae</taxon>
        <taxon>Flavobacterium</taxon>
    </lineage>
</organism>
<evidence type="ECO:0000313" key="2">
    <source>
        <dbReference type="EMBL" id="MWB92796.1"/>
    </source>
</evidence>
<dbReference type="EMBL" id="WSTB01000001">
    <property type="protein sequence ID" value="MWB92796.1"/>
    <property type="molecule type" value="Genomic_DNA"/>
</dbReference>
<reference evidence="2 3" key="1">
    <citation type="submission" date="2019-12" db="EMBL/GenBank/DDBJ databases">
        <authorList>
            <person name="Kim Y.S."/>
        </authorList>
    </citation>
    <scope>NUCLEOTIDE SEQUENCE [LARGE SCALE GENOMIC DNA]</scope>
    <source>
        <strain evidence="2 3">GA093</strain>
    </source>
</reference>
<evidence type="ECO:0000313" key="3">
    <source>
        <dbReference type="Proteomes" id="UP000471501"/>
    </source>
</evidence>
<keyword evidence="3" id="KW-1185">Reference proteome</keyword>
<dbReference type="RefSeq" id="WP_160372748.1">
    <property type="nucleotide sequence ID" value="NZ_WSTB01000001.1"/>
</dbReference>
<proteinExistence type="predicted"/>
<dbReference type="Proteomes" id="UP000471501">
    <property type="component" value="Unassembled WGS sequence"/>
</dbReference>
<gene>
    <name evidence="2" type="ORF">GON26_00305</name>
</gene>
<dbReference type="NCBIfam" id="NF047619">
    <property type="entry name" value="NADase_discoid"/>
    <property type="match status" value="1"/>
</dbReference>
<dbReference type="Pfam" id="PF25302">
    <property type="entry name" value="NADase_transloc"/>
    <property type="match status" value="1"/>
</dbReference>
<evidence type="ECO:0000259" key="1">
    <source>
        <dbReference type="Pfam" id="PF25302"/>
    </source>
</evidence>
<comment type="caution">
    <text evidence="2">The sequence shown here is derived from an EMBL/GenBank/DDBJ whole genome shotgun (WGS) entry which is preliminary data.</text>
</comment>
<protein>
    <recommendedName>
        <fullName evidence="1">NAD glycohydrolase translocation F5/8 type C domain-containing protein</fullName>
    </recommendedName>
</protein>
<dbReference type="InterPro" id="IPR057561">
    <property type="entry name" value="NADase_transloc"/>
</dbReference>
<dbReference type="AlphaFoldDB" id="A0A6I4NDT7"/>
<accession>A0A6I4NDT7</accession>
<sequence length="221" mass="25904">MKPILILLIFTSSLFSQNKGEINPTEFRTIKTEFTKEYIENYTDEFGGNPWSKPFEGCSWYCGGQIDSIESSTECNYFDKEKIITYNIHDFDYGTAWINSNEDNSKYVEYIFNRNSAKFTEIVIVNGNVKSDSLWNEYSRAKKIKMYINDIYYNTLNLKDIKDEQVFKFKPIGAKTLNNPKTKNKEKQWKVKFEIIETYNGIKSNVAISEIYYDGDGHDNE</sequence>